<dbReference type="InterPro" id="IPR005517">
    <property type="entry name" value="Transl_elong_EFG/EF2_IV"/>
</dbReference>
<dbReference type="CDD" id="cd16262">
    <property type="entry name" value="EFG_III"/>
    <property type="match status" value="1"/>
</dbReference>
<dbReference type="CDD" id="cd03713">
    <property type="entry name" value="EFG_mtEFG_C"/>
    <property type="match status" value="1"/>
</dbReference>
<dbReference type="Pfam" id="PF22042">
    <property type="entry name" value="EF-G_D2"/>
    <property type="match status" value="1"/>
</dbReference>
<evidence type="ECO:0000256" key="4">
    <source>
        <dbReference type="ARBA" id="ARBA00023128"/>
    </source>
</evidence>
<dbReference type="GO" id="GO:0005525">
    <property type="term" value="F:GTP binding"/>
    <property type="evidence" value="ECO:0007669"/>
    <property type="project" value="UniProtKB-KW"/>
</dbReference>
<evidence type="ECO:0000256" key="2">
    <source>
        <dbReference type="ARBA" id="ARBA00022768"/>
    </source>
</evidence>
<dbReference type="SMART" id="SM00889">
    <property type="entry name" value="EFG_IV"/>
    <property type="match status" value="1"/>
</dbReference>
<dbReference type="SUPFAM" id="SSF52540">
    <property type="entry name" value="P-loop containing nucleoside triphosphate hydrolases"/>
    <property type="match status" value="1"/>
</dbReference>
<keyword evidence="8" id="KW-1185">Reference proteome</keyword>
<dbReference type="InterPro" id="IPR053905">
    <property type="entry name" value="EF-G-like_DII"/>
</dbReference>
<keyword evidence="5" id="KW-0342">GTP-binding</keyword>
<evidence type="ECO:0000256" key="3">
    <source>
        <dbReference type="ARBA" id="ARBA00022917"/>
    </source>
</evidence>
<dbReference type="Pfam" id="PF00679">
    <property type="entry name" value="EFG_C"/>
    <property type="match status" value="1"/>
</dbReference>
<dbReference type="SMART" id="SM00838">
    <property type="entry name" value="EFG_C"/>
    <property type="match status" value="1"/>
</dbReference>
<evidence type="ECO:0000256" key="1">
    <source>
        <dbReference type="ARBA" id="ARBA00022741"/>
    </source>
</evidence>
<dbReference type="Gene3D" id="3.40.50.300">
    <property type="entry name" value="P-loop containing nucleotide triphosphate hydrolases"/>
    <property type="match status" value="1"/>
</dbReference>
<dbReference type="FunFam" id="3.30.230.10:FF:000033">
    <property type="entry name" value="Ribosome-releasing factor 2, mitochondrial"/>
    <property type="match status" value="1"/>
</dbReference>
<dbReference type="InterPro" id="IPR020568">
    <property type="entry name" value="Ribosomal_Su5_D2-typ_SF"/>
</dbReference>
<dbReference type="Gene3D" id="2.40.30.10">
    <property type="entry name" value="Translation factors"/>
    <property type="match status" value="1"/>
</dbReference>
<keyword evidence="3" id="KW-0648">Protein biosynthesis</keyword>
<dbReference type="InterPro" id="IPR005225">
    <property type="entry name" value="Small_GTP-bd"/>
</dbReference>
<dbReference type="FunFam" id="3.30.70.870:FF:000001">
    <property type="entry name" value="Elongation factor G"/>
    <property type="match status" value="1"/>
</dbReference>
<reference evidence="7" key="1">
    <citation type="submission" date="2021-11" db="EMBL/GenBank/DDBJ databases">
        <authorList>
            <person name="Schell T."/>
        </authorList>
    </citation>
    <scope>NUCLEOTIDE SEQUENCE</scope>
    <source>
        <strain evidence="7">M5</strain>
    </source>
</reference>
<dbReference type="GO" id="GO:0032790">
    <property type="term" value="P:ribosome disassembly"/>
    <property type="evidence" value="ECO:0007669"/>
    <property type="project" value="TreeGrafter"/>
</dbReference>
<dbReference type="SUPFAM" id="SSF54980">
    <property type="entry name" value="EF-G C-terminal domain-like"/>
    <property type="match status" value="2"/>
</dbReference>
<dbReference type="NCBIfam" id="TIGR00231">
    <property type="entry name" value="small_GTP"/>
    <property type="match status" value="1"/>
</dbReference>
<dbReference type="InterPro" id="IPR031157">
    <property type="entry name" value="G_TR_CS"/>
</dbReference>
<dbReference type="InterPro" id="IPR035649">
    <property type="entry name" value="EFG_V"/>
</dbReference>
<feature type="domain" description="Tr-type G" evidence="6">
    <location>
        <begin position="47"/>
        <end position="329"/>
    </location>
</feature>
<dbReference type="GO" id="GO:0032543">
    <property type="term" value="P:mitochondrial translation"/>
    <property type="evidence" value="ECO:0007669"/>
    <property type="project" value="TreeGrafter"/>
</dbReference>
<evidence type="ECO:0000259" key="6">
    <source>
        <dbReference type="PROSITE" id="PS51722"/>
    </source>
</evidence>
<dbReference type="Pfam" id="PF00009">
    <property type="entry name" value="GTP_EFTU"/>
    <property type="match status" value="1"/>
</dbReference>
<dbReference type="Gene3D" id="3.30.230.10">
    <property type="match status" value="1"/>
</dbReference>
<dbReference type="InterPro" id="IPR027417">
    <property type="entry name" value="P-loop_NTPase"/>
</dbReference>
<dbReference type="CDD" id="cd01886">
    <property type="entry name" value="EF-G"/>
    <property type="match status" value="1"/>
</dbReference>
<dbReference type="InterPro" id="IPR014721">
    <property type="entry name" value="Ribsml_uS5_D2-typ_fold_subgr"/>
</dbReference>
<evidence type="ECO:0000313" key="7">
    <source>
        <dbReference type="EMBL" id="CAH0104968.1"/>
    </source>
</evidence>
<dbReference type="SUPFAM" id="SSF54211">
    <property type="entry name" value="Ribosomal protein S5 domain 2-like"/>
    <property type="match status" value="1"/>
</dbReference>
<dbReference type="Pfam" id="PF14492">
    <property type="entry name" value="EFG_III"/>
    <property type="match status" value="1"/>
</dbReference>
<dbReference type="GO" id="GO:0003746">
    <property type="term" value="F:translation elongation factor activity"/>
    <property type="evidence" value="ECO:0007669"/>
    <property type="project" value="UniProtKB-KW"/>
</dbReference>
<keyword evidence="2" id="KW-0251">Elongation factor</keyword>
<sequence length="757" mass="83767">MCCTKKQLFLICQRVGFGSSCIGYRRSVSSKNDVITPNDKCPAGSLELTRNIGIMAHIDAGKTTTTERMLFYAGVIRSPGEVHKGSTVMDYMDQERERGITIMSASITFPWNGHRINLIDTPGHVDFTVEVEKALRALDGAVAILDSSAGVEAQTMTVWRQADRYEVPRIIYLNKMDKIGACFNTCIQHIESKLKCKPLQVNIPIGSGKDFRGVIDLVSLTKKEWILNHSSLGTSYSTKKLDSEPETWIEASKNRADLIDKMADLDDHLANLIIERESLQKINPVEMNQALRRITLARTGVPVLCGSSYRNIGVQPLLDAITHYLPSPADRNYEFVQSYAANKDLCSLAFKIQNDVQRGPLTFVRIYSGQIESGQKIYNVSRNTTEKTGRLYVASADELNEVQSLSEGNIAVLTGLKDTVTGDTLTSGVTAMNAARRWLAKKQGVSEAEVAPILAGVEIPDPVFFCSIETASLVYQKKLEHALQMLQREDPSLKVKFEEETGQTIVSGMGELHLEIVLERIRSEYGVDASLGAMQVAYKETVVNEIADTFVLDKTLAGTKQFVKMTMSIKPNFTAQGAITLEKGTSKESRDQLSTVWAIHMKAAQRGVVSALTSGPLLSYPVTCIQLCLHSLEVGHKTSELMVAAAASQCVSQLLRKGGTRLMEPFMKLEVIVEKRFLHAVLGDFAQHRSDILEVNERHELKVVTAESPLSELRGYSKRIRILTSGTATFSMEFSCYKLMSSHDQKKATTEITGIEM</sequence>
<dbReference type="Proteomes" id="UP000789390">
    <property type="component" value="Unassembled WGS sequence"/>
</dbReference>
<dbReference type="OrthoDB" id="198619at2759"/>
<dbReference type="PANTHER" id="PTHR43261:SF1">
    <property type="entry name" value="RIBOSOME-RELEASING FACTOR 2, MITOCHONDRIAL"/>
    <property type="match status" value="1"/>
</dbReference>
<comment type="caution">
    <text evidence="7">The sequence shown here is derived from an EMBL/GenBank/DDBJ whole genome shotgun (WGS) entry which is preliminary data.</text>
</comment>
<name>A0A8J2RLY6_9CRUS</name>
<dbReference type="GO" id="GO:0003924">
    <property type="term" value="F:GTPase activity"/>
    <property type="evidence" value="ECO:0007669"/>
    <property type="project" value="InterPro"/>
</dbReference>
<gene>
    <name evidence="7" type="ORF">DGAL_LOCUS7900</name>
</gene>
<dbReference type="PANTHER" id="PTHR43261">
    <property type="entry name" value="TRANSLATION ELONGATION FACTOR G-RELATED"/>
    <property type="match status" value="1"/>
</dbReference>
<dbReference type="InterPro" id="IPR000795">
    <property type="entry name" value="T_Tr_GTP-bd_dom"/>
</dbReference>
<dbReference type="Pfam" id="PF03764">
    <property type="entry name" value="EFG_IV"/>
    <property type="match status" value="1"/>
</dbReference>
<dbReference type="Gene3D" id="3.30.70.240">
    <property type="match status" value="1"/>
</dbReference>
<proteinExistence type="predicted"/>
<dbReference type="InterPro" id="IPR009022">
    <property type="entry name" value="EFG_III"/>
</dbReference>
<dbReference type="PROSITE" id="PS00301">
    <property type="entry name" value="G_TR_1"/>
    <property type="match status" value="1"/>
</dbReference>
<protein>
    <recommendedName>
        <fullName evidence="6">Tr-type G domain-containing protein</fullName>
    </recommendedName>
</protein>
<dbReference type="InterPro" id="IPR035647">
    <property type="entry name" value="EFG_III/V"/>
</dbReference>
<evidence type="ECO:0000256" key="5">
    <source>
        <dbReference type="ARBA" id="ARBA00023134"/>
    </source>
</evidence>
<dbReference type="InterPro" id="IPR009000">
    <property type="entry name" value="Transl_B-barrel_sf"/>
</dbReference>
<dbReference type="SUPFAM" id="SSF50447">
    <property type="entry name" value="Translation proteins"/>
    <property type="match status" value="1"/>
</dbReference>
<keyword evidence="4" id="KW-0496">Mitochondrion</keyword>
<dbReference type="PRINTS" id="PR00315">
    <property type="entry name" value="ELONGATNFCT"/>
</dbReference>
<evidence type="ECO:0000313" key="8">
    <source>
        <dbReference type="Proteomes" id="UP000789390"/>
    </source>
</evidence>
<dbReference type="PROSITE" id="PS51722">
    <property type="entry name" value="G_TR_2"/>
    <property type="match status" value="1"/>
</dbReference>
<dbReference type="GO" id="GO:0005759">
    <property type="term" value="C:mitochondrial matrix"/>
    <property type="evidence" value="ECO:0007669"/>
    <property type="project" value="UniProtKB-ARBA"/>
</dbReference>
<keyword evidence="1" id="KW-0547">Nucleotide-binding</keyword>
<dbReference type="FunFam" id="3.40.50.300:FF:000514">
    <property type="entry name" value="Ribosome-releasing factor 2, mitochondrial"/>
    <property type="match status" value="1"/>
</dbReference>
<dbReference type="AlphaFoldDB" id="A0A8J2RLY6"/>
<dbReference type="InterPro" id="IPR041095">
    <property type="entry name" value="EFG_II"/>
</dbReference>
<dbReference type="FunFam" id="3.30.70.240:FF:000001">
    <property type="entry name" value="Elongation factor G"/>
    <property type="match status" value="1"/>
</dbReference>
<dbReference type="Gene3D" id="3.30.70.870">
    <property type="entry name" value="Elongation Factor G (Translational Gtpase), domain 3"/>
    <property type="match status" value="1"/>
</dbReference>
<dbReference type="InterPro" id="IPR000640">
    <property type="entry name" value="EFG_V-like"/>
</dbReference>
<accession>A0A8J2RLY6</accession>
<organism evidence="7 8">
    <name type="scientific">Daphnia galeata</name>
    <dbReference type="NCBI Taxonomy" id="27404"/>
    <lineage>
        <taxon>Eukaryota</taxon>
        <taxon>Metazoa</taxon>
        <taxon>Ecdysozoa</taxon>
        <taxon>Arthropoda</taxon>
        <taxon>Crustacea</taxon>
        <taxon>Branchiopoda</taxon>
        <taxon>Diplostraca</taxon>
        <taxon>Cladocera</taxon>
        <taxon>Anomopoda</taxon>
        <taxon>Daphniidae</taxon>
        <taxon>Daphnia</taxon>
    </lineage>
</organism>
<dbReference type="EMBL" id="CAKKLH010000163">
    <property type="protein sequence ID" value="CAH0104968.1"/>
    <property type="molecule type" value="Genomic_DNA"/>
</dbReference>